<evidence type="ECO:0000313" key="2">
    <source>
        <dbReference type="EMBL" id="HAC26692.1"/>
    </source>
</evidence>
<dbReference type="GO" id="GO:0006435">
    <property type="term" value="P:threonyl-tRNA aminoacylation"/>
    <property type="evidence" value="ECO:0007669"/>
    <property type="project" value="TreeGrafter"/>
</dbReference>
<evidence type="ECO:0000313" key="3">
    <source>
        <dbReference type="Proteomes" id="UP000261325"/>
    </source>
</evidence>
<name>A0A3B8WG25_MARNT</name>
<dbReference type="Proteomes" id="UP000261325">
    <property type="component" value="Unassembled WGS sequence"/>
</dbReference>
<organism evidence="2 3">
    <name type="scientific">Marinobacter nauticus</name>
    <name type="common">Marinobacter hydrocarbonoclasticus</name>
    <name type="synonym">Marinobacter aquaeolei</name>
    <dbReference type="NCBI Taxonomy" id="2743"/>
    <lineage>
        <taxon>Bacteria</taxon>
        <taxon>Pseudomonadati</taxon>
        <taxon>Pseudomonadota</taxon>
        <taxon>Gammaproteobacteria</taxon>
        <taxon>Pseudomonadales</taxon>
        <taxon>Marinobacteraceae</taxon>
        <taxon>Marinobacter</taxon>
    </lineage>
</organism>
<dbReference type="GO" id="GO:0005829">
    <property type="term" value="C:cytosol"/>
    <property type="evidence" value="ECO:0007669"/>
    <property type="project" value="TreeGrafter"/>
</dbReference>
<reference evidence="2 3" key="1">
    <citation type="journal article" date="2018" name="Nat. Biotechnol.">
        <title>A standardized bacterial taxonomy based on genome phylogeny substantially revises the tree of life.</title>
        <authorList>
            <person name="Parks D.H."/>
            <person name="Chuvochina M."/>
            <person name="Waite D.W."/>
            <person name="Rinke C."/>
            <person name="Skarshewski A."/>
            <person name="Chaumeil P.A."/>
            <person name="Hugenholtz P."/>
        </authorList>
    </citation>
    <scope>NUCLEOTIDE SEQUENCE [LARGE SCALE GENOMIC DNA]</scope>
    <source>
        <strain evidence="2">UBA9049</strain>
    </source>
</reference>
<dbReference type="SUPFAM" id="SSF55681">
    <property type="entry name" value="Class II aaRS and biotin synthetases"/>
    <property type="match status" value="1"/>
</dbReference>
<keyword evidence="1" id="KW-0648">Protein biosynthesis</keyword>
<feature type="non-terminal residue" evidence="2">
    <location>
        <position position="1"/>
    </location>
</feature>
<feature type="non-terminal residue" evidence="2">
    <location>
        <position position="77"/>
    </location>
</feature>
<dbReference type="AlphaFoldDB" id="A0A3B8WG25"/>
<evidence type="ECO:0000256" key="1">
    <source>
        <dbReference type="ARBA" id="ARBA00022917"/>
    </source>
</evidence>
<dbReference type="EMBL" id="DLYI01000028">
    <property type="protein sequence ID" value="HAC26692.1"/>
    <property type="molecule type" value="Genomic_DNA"/>
</dbReference>
<proteinExistence type="predicted"/>
<keyword evidence="2" id="KW-0436">Ligase</keyword>
<accession>A0A3B8WG25</accession>
<dbReference type="PANTHER" id="PTHR11451:SF44">
    <property type="entry name" value="THREONINE--TRNA LIGASE, CHLOROPLASTIC_MITOCHONDRIAL 2"/>
    <property type="match status" value="1"/>
</dbReference>
<dbReference type="InterPro" id="IPR045864">
    <property type="entry name" value="aa-tRNA-synth_II/BPL/LPL"/>
</dbReference>
<dbReference type="GO" id="GO:0004829">
    <property type="term" value="F:threonine-tRNA ligase activity"/>
    <property type="evidence" value="ECO:0007669"/>
    <property type="project" value="TreeGrafter"/>
</dbReference>
<dbReference type="PANTHER" id="PTHR11451">
    <property type="entry name" value="THREONINE-TRNA LIGASE"/>
    <property type="match status" value="1"/>
</dbReference>
<gene>
    <name evidence="2" type="ORF">DCF82_02535</name>
</gene>
<dbReference type="Gene3D" id="3.30.930.10">
    <property type="entry name" value="Bira Bifunctional Protein, Domain 2"/>
    <property type="match status" value="1"/>
</dbReference>
<comment type="caution">
    <text evidence="2">The sequence shown here is derived from an EMBL/GenBank/DDBJ whole genome shotgun (WGS) entry which is preliminary data.</text>
</comment>
<sequence>AWGNKKDLKAYLHRLEEAEKRDHRKIGKKLGLFHMQEEAPGMVFWHPDGWSLYQEVEQYMRAQQHKHGYKEIKTPQV</sequence>
<protein>
    <submittedName>
        <fullName evidence="2">Threonine--tRNA ligase</fullName>
    </submittedName>
</protein>